<sequence>MSGDRFNFDETGDTFYCFLIAVFTVILLPITYFFWPKSEVKQSPDAIKRRCQCSPCQTKRANLRSSPTKRWMKRGLIKLTIIIAWAMLIALGFRLSKIEVTMNAFDPYYELSINPDASKAEIKKAYKKLSLIHHPDRGGDEHKFIRIHKAYITLTDEVAHKNWQEYGNSDGPGAINFGMALPKWMIKKENTVLVVGVYAVIFMLMLPLVVGLWWSNYMKYSNTRVLLVTVRLFCGSFMYNPFMAVPRLIKLLSSAYEFNSQFNKDIACRPSDNVELPPLVSQIPMFTIFKRAIVGAPYAIKARALIYAHMLRLELPPKSLFIDKQYIIAQCPRLLEEMINSLLIVLSMATEDRESLCLCLVSWSRNLTI</sequence>
<dbReference type="InterPro" id="IPR004179">
    <property type="entry name" value="Sec63-dom"/>
</dbReference>
<evidence type="ECO:0000259" key="8">
    <source>
        <dbReference type="PROSITE" id="PS50076"/>
    </source>
</evidence>
<dbReference type="InterPro" id="IPR001623">
    <property type="entry name" value="DnaJ_domain"/>
</dbReference>
<dbReference type="Gene3D" id="1.10.287.110">
    <property type="entry name" value="DnaJ domain"/>
    <property type="match status" value="1"/>
</dbReference>
<dbReference type="PANTHER" id="PTHR24075:SF0">
    <property type="entry name" value="TRANSLOCATION PROTEIN SEC63 HOMOLOG"/>
    <property type="match status" value="1"/>
</dbReference>
<evidence type="ECO:0000313" key="11">
    <source>
        <dbReference type="WBParaSite" id="TTAC_0000268001-mRNA-1"/>
    </source>
</evidence>
<evidence type="ECO:0000256" key="3">
    <source>
        <dbReference type="ARBA" id="ARBA00022692"/>
    </source>
</evidence>
<dbReference type="AlphaFoldDB" id="A0A0R3WPJ0"/>
<keyword evidence="5 7" id="KW-1133">Transmembrane helix</keyword>
<evidence type="ECO:0000256" key="2">
    <source>
        <dbReference type="ARBA" id="ARBA00022448"/>
    </source>
</evidence>
<evidence type="ECO:0000256" key="6">
    <source>
        <dbReference type="ARBA" id="ARBA00023136"/>
    </source>
</evidence>
<reference evidence="11" key="1">
    <citation type="submission" date="2017-02" db="UniProtKB">
        <authorList>
            <consortium name="WormBaseParasite"/>
        </authorList>
    </citation>
    <scope>IDENTIFICATION</scope>
</reference>
<proteinExistence type="predicted"/>
<dbReference type="Gene3D" id="1.10.3380.10">
    <property type="entry name" value="Sec63 N-terminal domain-like domain"/>
    <property type="match status" value="1"/>
</dbReference>
<dbReference type="Pfam" id="PF00226">
    <property type="entry name" value="DnaJ"/>
    <property type="match status" value="1"/>
</dbReference>
<accession>A0A0R3WPJ0</accession>
<feature type="transmembrane region" description="Helical" evidence="7">
    <location>
        <begin position="15"/>
        <end position="35"/>
    </location>
</feature>
<evidence type="ECO:0000256" key="7">
    <source>
        <dbReference type="SAM" id="Phobius"/>
    </source>
</evidence>
<evidence type="ECO:0000313" key="10">
    <source>
        <dbReference type="Proteomes" id="UP000274429"/>
    </source>
</evidence>
<keyword evidence="3 7" id="KW-0812">Transmembrane</keyword>
<evidence type="ECO:0000256" key="1">
    <source>
        <dbReference type="ARBA" id="ARBA00004127"/>
    </source>
</evidence>
<reference evidence="9 10" key="2">
    <citation type="submission" date="2018-11" db="EMBL/GenBank/DDBJ databases">
        <authorList>
            <consortium name="Pathogen Informatics"/>
        </authorList>
    </citation>
    <scope>NUCLEOTIDE SEQUENCE [LARGE SCALE GENOMIC DNA]</scope>
</reference>
<evidence type="ECO:0000256" key="5">
    <source>
        <dbReference type="ARBA" id="ARBA00022989"/>
    </source>
</evidence>
<dbReference type="Proteomes" id="UP000274429">
    <property type="component" value="Unassembled WGS sequence"/>
</dbReference>
<organism evidence="11">
    <name type="scientific">Hydatigena taeniaeformis</name>
    <name type="common">Feline tapeworm</name>
    <name type="synonym">Taenia taeniaeformis</name>
    <dbReference type="NCBI Taxonomy" id="6205"/>
    <lineage>
        <taxon>Eukaryota</taxon>
        <taxon>Metazoa</taxon>
        <taxon>Spiralia</taxon>
        <taxon>Lophotrochozoa</taxon>
        <taxon>Platyhelminthes</taxon>
        <taxon>Cestoda</taxon>
        <taxon>Eucestoda</taxon>
        <taxon>Cyclophyllidea</taxon>
        <taxon>Taeniidae</taxon>
        <taxon>Hydatigera</taxon>
    </lineage>
</organism>
<dbReference type="CDD" id="cd06257">
    <property type="entry name" value="DnaJ"/>
    <property type="match status" value="1"/>
</dbReference>
<dbReference type="PANTHER" id="PTHR24075">
    <property type="entry name" value="SEC63 DOMAIN-CONTAINING"/>
    <property type="match status" value="1"/>
</dbReference>
<dbReference type="GO" id="GO:0006614">
    <property type="term" value="P:SRP-dependent cotranslational protein targeting to membrane"/>
    <property type="evidence" value="ECO:0007669"/>
    <property type="project" value="TreeGrafter"/>
</dbReference>
<protein>
    <submittedName>
        <fullName evidence="11">J domain-containing protein</fullName>
    </submittedName>
</protein>
<dbReference type="EMBL" id="UYWX01001345">
    <property type="protein sequence ID" value="VDM20818.1"/>
    <property type="molecule type" value="Genomic_DNA"/>
</dbReference>
<feature type="domain" description="J" evidence="8">
    <location>
        <begin position="106"/>
        <end position="167"/>
    </location>
</feature>
<dbReference type="PROSITE" id="PS50076">
    <property type="entry name" value="DNAJ_2"/>
    <property type="match status" value="1"/>
</dbReference>
<dbReference type="SUPFAM" id="SSF158702">
    <property type="entry name" value="Sec63 N-terminal domain-like"/>
    <property type="match status" value="1"/>
</dbReference>
<keyword evidence="10" id="KW-1185">Reference proteome</keyword>
<dbReference type="PRINTS" id="PR00625">
    <property type="entry name" value="JDOMAIN"/>
</dbReference>
<keyword evidence="6 7" id="KW-0472">Membrane</keyword>
<feature type="transmembrane region" description="Helical" evidence="7">
    <location>
        <begin position="226"/>
        <end position="245"/>
    </location>
</feature>
<feature type="transmembrane region" description="Helical" evidence="7">
    <location>
        <begin position="75"/>
        <end position="93"/>
    </location>
</feature>
<evidence type="ECO:0000313" key="9">
    <source>
        <dbReference type="EMBL" id="VDM20818.1"/>
    </source>
</evidence>
<gene>
    <name evidence="9" type="ORF">TTAC_LOCUS2665</name>
</gene>
<dbReference type="WBParaSite" id="TTAC_0000268001-mRNA-1">
    <property type="protein sequence ID" value="TTAC_0000268001-mRNA-1"/>
    <property type="gene ID" value="TTAC_0000268001"/>
</dbReference>
<evidence type="ECO:0000256" key="4">
    <source>
        <dbReference type="ARBA" id="ARBA00022927"/>
    </source>
</evidence>
<comment type="subcellular location">
    <subcellularLocation>
        <location evidence="1">Endomembrane system</location>
        <topology evidence="1">Multi-pass membrane protein</topology>
    </subcellularLocation>
</comment>
<dbReference type="SMART" id="SM00271">
    <property type="entry name" value="DnaJ"/>
    <property type="match status" value="1"/>
</dbReference>
<name>A0A0R3WPJ0_HYDTA</name>
<dbReference type="OrthoDB" id="1734229at2759"/>
<keyword evidence="4" id="KW-0653">Protein transport</keyword>
<dbReference type="SUPFAM" id="SSF46565">
    <property type="entry name" value="Chaperone J-domain"/>
    <property type="match status" value="1"/>
</dbReference>
<feature type="transmembrane region" description="Helical" evidence="7">
    <location>
        <begin position="192"/>
        <end position="214"/>
    </location>
</feature>
<dbReference type="STRING" id="6205.A0A0R3WPJ0"/>
<keyword evidence="2" id="KW-0813">Transport</keyword>
<dbReference type="GO" id="GO:0031207">
    <property type="term" value="C:Sec62/Sec63 complex"/>
    <property type="evidence" value="ECO:0007669"/>
    <property type="project" value="TreeGrafter"/>
</dbReference>
<dbReference type="GO" id="GO:0003723">
    <property type="term" value="F:RNA binding"/>
    <property type="evidence" value="ECO:0007669"/>
    <property type="project" value="TreeGrafter"/>
</dbReference>
<dbReference type="GO" id="GO:0006620">
    <property type="term" value="P:post-translational protein targeting to endoplasmic reticulum membrane"/>
    <property type="evidence" value="ECO:0007669"/>
    <property type="project" value="TreeGrafter"/>
</dbReference>
<dbReference type="GO" id="GO:0008320">
    <property type="term" value="F:protein transmembrane transporter activity"/>
    <property type="evidence" value="ECO:0007669"/>
    <property type="project" value="TreeGrafter"/>
</dbReference>
<dbReference type="InterPro" id="IPR036869">
    <property type="entry name" value="J_dom_sf"/>
</dbReference>
<dbReference type="Pfam" id="PF02889">
    <property type="entry name" value="Sec63"/>
    <property type="match status" value="1"/>
</dbReference>